<evidence type="ECO:0000313" key="1">
    <source>
        <dbReference type="EMBL" id="KAK7504483.1"/>
    </source>
</evidence>
<keyword evidence="2" id="KW-1185">Reference proteome</keyword>
<proteinExistence type="predicted"/>
<protein>
    <submittedName>
        <fullName evidence="1">Uncharacterized protein</fullName>
    </submittedName>
</protein>
<name>A0ABD0LZN9_9CAEN</name>
<sequence length="91" mass="10101">MNTYRDLPRFSPAGLAQWFRSSQWPECMGRCAVLCATEVCQCCAAAEIRLGIILPTPTRPLLWGQVFGCPSHCLSLLDRRGSTELCGRRVA</sequence>
<accession>A0ABD0LZN9</accession>
<organism evidence="1 2">
    <name type="scientific">Batillaria attramentaria</name>
    <dbReference type="NCBI Taxonomy" id="370345"/>
    <lineage>
        <taxon>Eukaryota</taxon>
        <taxon>Metazoa</taxon>
        <taxon>Spiralia</taxon>
        <taxon>Lophotrochozoa</taxon>
        <taxon>Mollusca</taxon>
        <taxon>Gastropoda</taxon>
        <taxon>Caenogastropoda</taxon>
        <taxon>Sorbeoconcha</taxon>
        <taxon>Cerithioidea</taxon>
        <taxon>Batillariidae</taxon>
        <taxon>Batillaria</taxon>
    </lineage>
</organism>
<comment type="caution">
    <text evidence="1">The sequence shown here is derived from an EMBL/GenBank/DDBJ whole genome shotgun (WGS) entry which is preliminary data.</text>
</comment>
<gene>
    <name evidence="1" type="ORF">BaRGS_00004349</name>
</gene>
<dbReference type="Proteomes" id="UP001519460">
    <property type="component" value="Unassembled WGS sequence"/>
</dbReference>
<reference evidence="1 2" key="1">
    <citation type="journal article" date="2023" name="Sci. Data">
        <title>Genome assembly of the Korean intertidal mud-creeper Batillaria attramentaria.</title>
        <authorList>
            <person name="Patra A.K."/>
            <person name="Ho P.T."/>
            <person name="Jun S."/>
            <person name="Lee S.J."/>
            <person name="Kim Y."/>
            <person name="Won Y.J."/>
        </authorList>
    </citation>
    <scope>NUCLEOTIDE SEQUENCE [LARGE SCALE GENOMIC DNA]</scope>
    <source>
        <strain evidence="1">Wonlab-2016</strain>
    </source>
</reference>
<dbReference type="AlphaFoldDB" id="A0ABD0LZN9"/>
<evidence type="ECO:0000313" key="2">
    <source>
        <dbReference type="Proteomes" id="UP001519460"/>
    </source>
</evidence>
<dbReference type="EMBL" id="JACVVK020000015">
    <property type="protein sequence ID" value="KAK7504483.1"/>
    <property type="molecule type" value="Genomic_DNA"/>
</dbReference>